<dbReference type="SUPFAM" id="SSF50630">
    <property type="entry name" value="Acid proteases"/>
    <property type="match status" value="1"/>
</dbReference>
<evidence type="ECO:0000313" key="2">
    <source>
        <dbReference type="Proteomes" id="UP000663760"/>
    </source>
</evidence>
<proteinExistence type="predicted"/>
<accession>A0A7I8K099</accession>
<dbReference type="OrthoDB" id="437338at2759"/>
<reference evidence="1" key="1">
    <citation type="submission" date="2020-02" db="EMBL/GenBank/DDBJ databases">
        <authorList>
            <person name="Scholz U."/>
            <person name="Mascher M."/>
            <person name="Fiebig A."/>
        </authorList>
    </citation>
    <scope>NUCLEOTIDE SEQUENCE</scope>
</reference>
<dbReference type="InterPro" id="IPR021109">
    <property type="entry name" value="Peptidase_aspartic_dom_sf"/>
</dbReference>
<protein>
    <submittedName>
        <fullName evidence="1">Uncharacterized protein</fullName>
    </submittedName>
</protein>
<gene>
    <name evidence="1" type="ORF">SI8410_01001600</name>
</gene>
<dbReference type="AlphaFoldDB" id="A0A7I8K099"/>
<name>A0A7I8K099_SPIIN</name>
<dbReference type="EMBL" id="LR746264">
    <property type="protein sequence ID" value="CAA7389578.1"/>
    <property type="molecule type" value="Genomic_DNA"/>
</dbReference>
<organism evidence="1 2">
    <name type="scientific">Spirodela intermedia</name>
    <name type="common">Intermediate duckweed</name>
    <dbReference type="NCBI Taxonomy" id="51605"/>
    <lineage>
        <taxon>Eukaryota</taxon>
        <taxon>Viridiplantae</taxon>
        <taxon>Streptophyta</taxon>
        <taxon>Embryophyta</taxon>
        <taxon>Tracheophyta</taxon>
        <taxon>Spermatophyta</taxon>
        <taxon>Magnoliopsida</taxon>
        <taxon>Liliopsida</taxon>
        <taxon>Araceae</taxon>
        <taxon>Lemnoideae</taxon>
        <taxon>Spirodela</taxon>
    </lineage>
</organism>
<sequence length="96" mass="11062">MVRAWLNPILPPIIEEAIHEALRKLLFVEAIINSTLMKTLVDLGATHNFLSEKEAHCLGLSWLDFFMLRIDDFNVILGVDFMTKAKAKIFLHFMAY</sequence>
<keyword evidence="2" id="KW-1185">Reference proteome</keyword>
<dbReference type="Gene3D" id="2.40.70.10">
    <property type="entry name" value="Acid Proteases"/>
    <property type="match status" value="1"/>
</dbReference>
<evidence type="ECO:0000313" key="1">
    <source>
        <dbReference type="EMBL" id="CAA7389578.1"/>
    </source>
</evidence>
<dbReference type="Proteomes" id="UP000663760">
    <property type="component" value="Chromosome 1"/>
</dbReference>